<organism evidence="1">
    <name type="scientific">Siphoviridae sp. ctNHg2</name>
    <dbReference type="NCBI Taxonomy" id="2825467"/>
    <lineage>
        <taxon>Viruses</taxon>
        <taxon>Duplodnaviria</taxon>
        <taxon>Heunggongvirae</taxon>
        <taxon>Uroviricota</taxon>
        <taxon>Caudoviricetes</taxon>
    </lineage>
</organism>
<sequence>MGKPEVRYDDQSVRMGSVDFFADFGDGYINLGALNDAKLVVTRKIKKLKWSNREQAPRTRITEAKFSAKLFQIKFDVLSQIDGLGEVSKVAGTKQTDTFVLNAGEAAAGQVVILPHKNANDTNVTIKTVTYDKDGANTAWSANTHYSLVNINGDTGIVFKNAVDKKVEIVYEYTPNAVKKIVYKNIMKSQKLSRFKFVNTNEYGKNLTIEFPKGYQSGEALELNFLNDDDNEEGIGVDVEVTAFPLVDGTVLNIIDEQDPE</sequence>
<proteinExistence type="predicted"/>
<reference evidence="1" key="1">
    <citation type="journal article" date="2021" name="Proc. Natl. Acad. Sci. U.S.A.">
        <title>A Catalog of Tens of Thousands of Viruses from Human Metagenomes Reveals Hidden Associations with Chronic Diseases.</title>
        <authorList>
            <person name="Tisza M.J."/>
            <person name="Buck C.B."/>
        </authorList>
    </citation>
    <scope>NUCLEOTIDE SEQUENCE</scope>
    <source>
        <strain evidence="1">CtNHg2</strain>
    </source>
</reference>
<name>A0A8S5V464_9CAUD</name>
<protein>
    <submittedName>
        <fullName evidence="1">Uncharacterized protein</fullName>
    </submittedName>
</protein>
<evidence type="ECO:0000313" key="1">
    <source>
        <dbReference type="EMBL" id="DAG01552.1"/>
    </source>
</evidence>
<accession>A0A8S5V464</accession>
<dbReference type="EMBL" id="BK016194">
    <property type="protein sequence ID" value="DAG01552.1"/>
    <property type="molecule type" value="Genomic_DNA"/>
</dbReference>